<evidence type="ECO:0000256" key="4">
    <source>
        <dbReference type="ARBA" id="ARBA00047686"/>
    </source>
</evidence>
<dbReference type="InterPro" id="IPR036157">
    <property type="entry name" value="dUTPase-like_sf"/>
</dbReference>
<dbReference type="Gene3D" id="2.70.40.10">
    <property type="match status" value="1"/>
</dbReference>
<keyword evidence="2 5" id="KW-0378">Hydrolase</keyword>
<dbReference type="SUPFAM" id="SSF51283">
    <property type="entry name" value="dUTPase-like"/>
    <property type="match status" value="1"/>
</dbReference>
<comment type="catalytic activity">
    <reaction evidence="4 5">
        <text>dUTP + H2O = dUMP + diphosphate + H(+)</text>
        <dbReference type="Rhea" id="RHEA:10248"/>
        <dbReference type="ChEBI" id="CHEBI:15377"/>
        <dbReference type="ChEBI" id="CHEBI:15378"/>
        <dbReference type="ChEBI" id="CHEBI:33019"/>
        <dbReference type="ChEBI" id="CHEBI:61555"/>
        <dbReference type="ChEBI" id="CHEBI:246422"/>
        <dbReference type="EC" id="3.6.1.23"/>
    </reaction>
</comment>
<gene>
    <name evidence="5" type="primary">dut</name>
    <name evidence="7" type="ORF">EU981_02795</name>
</gene>
<dbReference type="NCBIfam" id="NF001862">
    <property type="entry name" value="PRK00601.1"/>
    <property type="match status" value="1"/>
</dbReference>
<feature type="binding site" evidence="5">
    <location>
        <begin position="71"/>
        <end position="73"/>
    </location>
    <ligand>
        <name>substrate</name>
    </ligand>
</feature>
<dbReference type="InterPro" id="IPR029054">
    <property type="entry name" value="dUTPase-like"/>
</dbReference>
<protein>
    <recommendedName>
        <fullName evidence="5">Deoxyuridine 5'-triphosphate nucleotidohydrolase</fullName>
        <shortName evidence="5">dUTPase</shortName>
        <ecNumber evidence="5">3.6.1.23</ecNumber>
    </recommendedName>
    <alternativeName>
        <fullName evidence="5">dUTP pyrophosphatase</fullName>
    </alternativeName>
</protein>
<comment type="caution">
    <text evidence="7">The sequence shown here is derived from an EMBL/GenBank/DDBJ whole genome shotgun (WGS) entry which is preliminary data.</text>
</comment>
<dbReference type="HAMAP" id="MF_00116">
    <property type="entry name" value="dUTPase_bact"/>
    <property type="match status" value="1"/>
</dbReference>
<comment type="function">
    <text evidence="5">This enzyme is involved in nucleotide metabolism: it produces dUMP, the immediate precursor of thymidine nucleotides and it decreases the intracellular concentration of dUTP so that uracil cannot be incorporated into DNA.</text>
</comment>
<proteinExistence type="inferred from homology"/>
<organism evidence="7 8">
    <name type="scientific">Candidatus Liberibacter ctenarytainae</name>
    <dbReference type="NCBI Taxonomy" id="2020335"/>
    <lineage>
        <taxon>Bacteria</taxon>
        <taxon>Pseudomonadati</taxon>
        <taxon>Pseudomonadota</taxon>
        <taxon>Alphaproteobacteria</taxon>
        <taxon>Hyphomicrobiales</taxon>
        <taxon>Rhizobiaceae</taxon>
        <taxon>Liberibacter</taxon>
    </lineage>
</organism>
<comment type="pathway">
    <text evidence="5">Pyrimidine metabolism; dUMP biosynthesis; dUMP from dCTP (dUTP route): step 2/2.</text>
</comment>
<comment type="caution">
    <text evidence="5">Lacks conserved residue(s) required for the propagation of feature annotation.</text>
</comment>
<dbReference type="InterPro" id="IPR008181">
    <property type="entry name" value="dUTPase"/>
</dbReference>
<dbReference type="Proteomes" id="UP000736856">
    <property type="component" value="Unassembled WGS sequence"/>
</dbReference>
<sequence>MKSVSISFLRLPHAYGLPLPTYKTEGASGMDLFAALPEDEPVELLPGMRSLIPGGYAVVIPPNYEGQVRSRSGLALNHGISCLNSPGTIDSDYRGEIKILLINLGQENFLVERGMRIAQLVIAKFIRVSPSHVSVLHLEKTDRNDQGFGSTGNY</sequence>
<dbReference type="GO" id="GO:0000287">
    <property type="term" value="F:magnesium ion binding"/>
    <property type="evidence" value="ECO:0007669"/>
    <property type="project" value="UniProtKB-UniRule"/>
</dbReference>
<keyword evidence="5" id="KW-0460">Magnesium</keyword>
<evidence type="ECO:0000256" key="5">
    <source>
        <dbReference type="HAMAP-Rule" id="MF_00116"/>
    </source>
</evidence>
<name>A0A937ACI8_9HYPH</name>
<dbReference type="EC" id="3.6.1.23" evidence="5"/>
<evidence type="ECO:0000256" key="1">
    <source>
        <dbReference type="ARBA" id="ARBA00006581"/>
    </source>
</evidence>
<dbReference type="PANTHER" id="PTHR11241">
    <property type="entry name" value="DEOXYURIDINE 5'-TRIPHOSPHATE NUCLEOTIDOHYDROLASE"/>
    <property type="match status" value="1"/>
</dbReference>
<comment type="cofactor">
    <cofactor evidence="5">
        <name>Mg(2+)</name>
        <dbReference type="ChEBI" id="CHEBI:18420"/>
    </cofactor>
</comment>
<dbReference type="PANTHER" id="PTHR11241:SF0">
    <property type="entry name" value="DEOXYURIDINE 5'-TRIPHOSPHATE NUCLEOTIDOHYDROLASE"/>
    <property type="match status" value="1"/>
</dbReference>
<comment type="similarity">
    <text evidence="1 5">Belongs to the dUTPase family.</text>
</comment>
<feature type="binding site" evidence="5">
    <location>
        <position position="84"/>
    </location>
    <ligand>
        <name>substrate</name>
    </ligand>
</feature>
<feature type="binding site" evidence="5">
    <location>
        <begin position="88"/>
        <end position="90"/>
    </location>
    <ligand>
        <name>substrate</name>
    </ligand>
</feature>
<dbReference type="GO" id="GO:0006226">
    <property type="term" value="P:dUMP biosynthetic process"/>
    <property type="evidence" value="ECO:0007669"/>
    <property type="project" value="UniProtKB-UniRule"/>
</dbReference>
<dbReference type="NCBIfam" id="TIGR00576">
    <property type="entry name" value="dut"/>
    <property type="match status" value="1"/>
</dbReference>
<dbReference type="GO" id="GO:0046081">
    <property type="term" value="P:dUTP catabolic process"/>
    <property type="evidence" value="ECO:0007669"/>
    <property type="project" value="InterPro"/>
</dbReference>
<dbReference type="CDD" id="cd07557">
    <property type="entry name" value="trimeric_dUTPase"/>
    <property type="match status" value="1"/>
</dbReference>
<evidence type="ECO:0000256" key="2">
    <source>
        <dbReference type="ARBA" id="ARBA00022801"/>
    </source>
</evidence>
<evidence type="ECO:0000313" key="7">
    <source>
        <dbReference type="EMBL" id="MBL0849003.1"/>
    </source>
</evidence>
<dbReference type="AlphaFoldDB" id="A0A937ACI8"/>
<keyword evidence="5" id="KW-0479">Metal-binding</keyword>
<keyword evidence="3 5" id="KW-0546">Nucleotide metabolism</keyword>
<dbReference type="InterPro" id="IPR033704">
    <property type="entry name" value="dUTPase_trimeric"/>
</dbReference>
<reference evidence="7" key="1">
    <citation type="submission" date="2019-02" db="EMBL/GenBank/DDBJ databases">
        <title>A novel Candidatus Liberibacter species associated with the New Zealand native fuchsia psyllid, Ctenarytaina fuchsiae.</title>
        <authorList>
            <person name="Thompson S.M."/>
            <person name="Jorgensen N."/>
            <person name="David C."/>
            <person name="Bulman S.R."/>
            <person name="Smith G.R."/>
        </authorList>
    </citation>
    <scope>NUCLEOTIDE SEQUENCE</scope>
    <source>
        <strain evidence="7">Oxford</strain>
    </source>
</reference>
<evidence type="ECO:0000259" key="6">
    <source>
        <dbReference type="Pfam" id="PF00692"/>
    </source>
</evidence>
<dbReference type="GO" id="GO:0004170">
    <property type="term" value="F:dUTP diphosphatase activity"/>
    <property type="evidence" value="ECO:0007669"/>
    <property type="project" value="UniProtKB-UniRule"/>
</dbReference>
<evidence type="ECO:0000313" key="8">
    <source>
        <dbReference type="Proteomes" id="UP000736856"/>
    </source>
</evidence>
<dbReference type="Pfam" id="PF00692">
    <property type="entry name" value="dUTPase"/>
    <property type="match status" value="1"/>
</dbReference>
<accession>A0A937ACI8</accession>
<feature type="domain" description="dUTPase-like" evidence="6">
    <location>
        <begin position="18"/>
        <end position="152"/>
    </location>
</feature>
<evidence type="ECO:0000256" key="3">
    <source>
        <dbReference type="ARBA" id="ARBA00023080"/>
    </source>
</evidence>
<dbReference type="EMBL" id="SEOL01000004">
    <property type="protein sequence ID" value="MBL0849003.1"/>
    <property type="molecule type" value="Genomic_DNA"/>
</dbReference>